<accession>D2R3B3</accession>
<dbReference type="AlphaFoldDB" id="D2R3B3"/>
<organism evidence="1 2">
    <name type="scientific">Pirellula staleyi (strain ATCC 27377 / DSM 6068 / ICPB 4128)</name>
    <name type="common">Pirella staleyi</name>
    <dbReference type="NCBI Taxonomy" id="530564"/>
    <lineage>
        <taxon>Bacteria</taxon>
        <taxon>Pseudomonadati</taxon>
        <taxon>Planctomycetota</taxon>
        <taxon>Planctomycetia</taxon>
        <taxon>Pirellulales</taxon>
        <taxon>Pirellulaceae</taxon>
        <taxon>Pirellula</taxon>
    </lineage>
</organism>
<dbReference type="Proteomes" id="UP000001887">
    <property type="component" value="Chromosome"/>
</dbReference>
<dbReference type="EMBL" id="CP001848">
    <property type="protein sequence ID" value="ADB15144.1"/>
    <property type="molecule type" value="Genomic_DNA"/>
</dbReference>
<dbReference type="STRING" id="530564.Psta_0456"/>
<proteinExistence type="predicted"/>
<dbReference type="HOGENOM" id="CLU_1894269_0_0_0"/>
<protein>
    <submittedName>
        <fullName evidence="1">Uncharacterized protein</fullName>
    </submittedName>
</protein>
<gene>
    <name evidence="1" type="ordered locus">Psta_0456</name>
</gene>
<evidence type="ECO:0000313" key="1">
    <source>
        <dbReference type="EMBL" id="ADB15144.1"/>
    </source>
</evidence>
<evidence type="ECO:0000313" key="2">
    <source>
        <dbReference type="Proteomes" id="UP000001887"/>
    </source>
</evidence>
<dbReference type="KEGG" id="psl:Psta_0456"/>
<keyword evidence="2" id="KW-1185">Reference proteome</keyword>
<reference evidence="1 2" key="1">
    <citation type="journal article" date="2009" name="Stand. Genomic Sci.">
        <title>Complete genome sequence of Pirellula staleyi type strain (ATCC 27377).</title>
        <authorList>
            <person name="Clum A."/>
            <person name="Tindall B.J."/>
            <person name="Sikorski J."/>
            <person name="Ivanova N."/>
            <person name="Mavrommatis K."/>
            <person name="Lucas S."/>
            <person name="Glavina del Rio T."/>
            <person name="Nolan M."/>
            <person name="Chen F."/>
            <person name="Tice H."/>
            <person name="Pitluck S."/>
            <person name="Cheng J.F."/>
            <person name="Chertkov O."/>
            <person name="Brettin T."/>
            <person name="Han C."/>
            <person name="Detter J.C."/>
            <person name="Kuske C."/>
            <person name="Bruce D."/>
            <person name="Goodwin L."/>
            <person name="Ovchinikova G."/>
            <person name="Pati A."/>
            <person name="Mikhailova N."/>
            <person name="Chen A."/>
            <person name="Palaniappan K."/>
            <person name="Land M."/>
            <person name="Hauser L."/>
            <person name="Chang Y.J."/>
            <person name="Jeffries C.D."/>
            <person name="Chain P."/>
            <person name="Rohde M."/>
            <person name="Goker M."/>
            <person name="Bristow J."/>
            <person name="Eisen J.A."/>
            <person name="Markowitz V."/>
            <person name="Hugenholtz P."/>
            <person name="Kyrpides N.C."/>
            <person name="Klenk H.P."/>
            <person name="Lapidus A."/>
        </authorList>
    </citation>
    <scope>NUCLEOTIDE SEQUENCE [LARGE SCALE GENOMIC DNA]</scope>
    <source>
        <strain evidence="2">ATCC 27377 / DSM 6068 / ICPB 4128</strain>
    </source>
</reference>
<name>D2R3B3_PIRSD</name>
<sequence length="134" mass="14633">MPIANPIPTLAQIQHFRKTGKFDPAIRGEKIDIQKSACIAGVIVEGELIGFGVAERVSPEEVARHRQQVSKSIELPPCDLNAIFDDSALLPQWSPDVVSSEPREVVQKSAASTAPNSSTDDLMQGLFPQWLQTQ</sequence>